<dbReference type="GO" id="GO:0000062">
    <property type="term" value="F:fatty-acyl-CoA binding"/>
    <property type="evidence" value="ECO:0007669"/>
    <property type="project" value="InterPro"/>
</dbReference>
<organism evidence="9 11">
    <name type="scientific">Limosilactobacillus mucosae</name>
    <name type="common">Lactobacillus mucosae</name>
    <dbReference type="NCBI Taxonomy" id="97478"/>
    <lineage>
        <taxon>Bacteria</taxon>
        <taxon>Bacillati</taxon>
        <taxon>Bacillota</taxon>
        <taxon>Bacilli</taxon>
        <taxon>Lactobacillales</taxon>
        <taxon>Lactobacillaceae</taxon>
        <taxon>Limosilactobacillus</taxon>
    </lineage>
</organism>
<dbReference type="GO" id="GO:0046872">
    <property type="term" value="F:metal ion binding"/>
    <property type="evidence" value="ECO:0007669"/>
    <property type="project" value="UniProtKB-KW"/>
</dbReference>
<evidence type="ECO:0000256" key="2">
    <source>
        <dbReference type="ARBA" id="ARBA00022670"/>
    </source>
</evidence>
<dbReference type="RefSeq" id="WP_033934425.1">
    <property type="nucleotide sequence ID" value="NZ_CABFNH010000015.1"/>
</dbReference>
<dbReference type="GO" id="GO:0006508">
    <property type="term" value="P:proteolysis"/>
    <property type="evidence" value="ECO:0007669"/>
    <property type="project" value="UniProtKB-KW"/>
</dbReference>
<evidence type="ECO:0000256" key="1">
    <source>
        <dbReference type="ARBA" id="ARBA00010243"/>
    </source>
</evidence>
<keyword evidence="2" id="KW-0645">Protease</keyword>
<dbReference type="GO" id="GO:0008237">
    <property type="term" value="F:metallopeptidase activity"/>
    <property type="evidence" value="ECO:0007669"/>
    <property type="project" value="UniProtKB-KW"/>
</dbReference>
<dbReference type="PANTHER" id="PTHR30471">
    <property type="entry name" value="DNA REPAIR PROTEIN RADC"/>
    <property type="match status" value="1"/>
</dbReference>
<reference evidence="10 12" key="2">
    <citation type="submission" date="2019-06" db="EMBL/GenBank/DDBJ databases">
        <authorList>
            <person name="Rodrigo-Torres L."/>
            <person name="Arahal R. D."/>
            <person name="Lucena T."/>
        </authorList>
    </citation>
    <scope>NUCLEOTIDE SEQUENCE [LARGE SCALE GENOMIC DNA]</scope>
    <source>
        <strain evidence="10 12">INIA P508</strain>
    </source>
</reference>
<dbReference type="EMBL" id="JROC01000031">
    <property type="protein sequence ID" value="KGL66908.1"/>
    <property type="molecule type" value="Genomic_DNA"/>
</dbReference>
<reference evidence="9 11" key="1">
    <citation type="submission" date="2014-09" db="EMBL/GenBank/DDBJ databases">
        <title>Lactobacillus mucosae CRL573 Genome Sequencing.</title>
        <authorList>
            <person name="Bleckwedel J."/>
            <person name="Teran L.C."/>
            <person name="Bonacina J."/>
            <person name="Saavedra L."/>
            <person name="Mozzi F.B."/>
            <person name="Raya R.R."/>
        </authorList>
    </citation>
    <scope>NUCLEOTIDE SEQUENCE [LARGE SCALE GENOMIC DNA]</scope>
    <source>
        <strain evidence="9 11">CRL573</strain>
    </source>
</reference>
<gene>
    <name evidence="10" type="ORF">LMUP508_01229</name>
    <name evidence="9" type="ORF">LX03_05325</name>
</gene>
<evidence type="ECO:0000256" key="3">
    <source>
        <dbReference type="ARBA" id="ARBA00022723"/>
    </source>
</evidence>
<dbReference type="Proteomes" id="UP000030001">
    <property type="component" value="Unassembled WGS sequence"/>
</dbReference>
<protein>
    <submittedName>
        <fullName evidence="9">DNA repair protein RadC</fullName>
    </submittedName>
</protein>
<evidence type="ECO:0000313" key="12">
    <source>
        <dbReference type="Proteomes" id="UP000365705"/>
    </source>
</evidence>
<keyword evidence="6" id="KW-0482">Metalloprotease</keyword>
<dbReference type="PROSITE" id="PS50249">
    <property type="entry name" value="MPN"/>
    <property type="match status" value="1"/>
</dbReference>
<dbReference type="InterPro" id="IPR020891">
    <property type="entry name" value="UPF0758_CS"/>
</dbReference>
<evidence type="ECO:0000313" key="10">
    <source>
        <dbReference type="EMBL" id="VTZ90607.1"/>
    </source>
</evidence>
<name>A0A099YDD3_LIMMU</name>
<keyword evidence="5" id="KW-0862">Zinc</keyword>
<dbReference type="SUPFAM" id="SSF102712">
    <property type="entry name" value="JAB1/MPN domain"/>
    <property type="match status" value="1"/>
</dbReference>
<keyword evidence="3" id="KW-0479">Metal-binding</keyword>
<dbReference type="PROSITE" id="PS01302">
    <property type="entry name" value="UPF0758"/>
    <property type="match status" value="1"/>
</dbReference>
<evidence type="ECO:0000256" key="6">
    <source>
        <dbReference type="ARBA" id="ARBA00023049"/>
    </source>
</evidence>
<dbReference type="PANTHER" id="PTHR30471:SF3">
    <property type="entry name" value="UPF0758 PROTEIN YEES-RELATED"/>
    <property type="match status" value="1"/>
</dbReference>
<dbReference type="Gene3D" id="3.40.140.10">
    <property type="entry name" value="Cytidine Deaminase, domain 2"/>
    <property type="match status" value="1"/>
</dbReference>
<evidence type="ECO:0000259" key="8">
    <source>
        <dbReference type="PROSITE" id="PS51228"/>
    </source>
</evidence>
<accession>A0A099YDD3</accession>
<dbReference type="InterPro" id="IPR037518">
    <property type="entry name" value="MPN"/>
</dbReference>
<sequence>MTEKTCQQRYVALVNMVFDQEGDLANHFLELFPTPAVFRNMTMEEQDAFLGYDRKRLKPVLAAIELGNLILTCPHDILGHAYSSNEVGQFLMDEMAGQTQESVEVLCTDVHNEIIARRCLFKGGQAECMLYPDQIFRYVLHWNSFGLIMVHNHPSGDPEPSRQDLSFMRRLERGCQLLGLHLLDCLVIGSQDYYSWRESQEAHAAFNDQIAN</sequence>
<dbReference type="InterPro" id="IPR001405">
    <property type="entry name" value="UPF0758"/>
</dbReference>
<evidence type="ECO:0000256" key="4">
    <source>
        <dbReference type="ARBA" id="ARBA00022801"/>
    </source>
</evidence>
<dbReference type="EMBL" id="CABFNH010000015">
    <property type="protein sequence ID" value="VTZ90607.1"/>
    <property type="molecule type" value="Genomic_DNA"/>
</dbReference>
<evidence type="ECO:0000259" key="7">
    <source>
        <dbReference type="PROSITE" id="PS50249"/>
    </source>
</evidence>
<evidence type="ECO:0000256" key="5">
    <source>
        <dbReference type="ARBA" id="ARBA00022833"/>
    </source>
</evidence>
<keyword evidence="4" id="KW-0378">Hydrolase</keyword>
<evidence type="ECO:0000313" key="9">
    <source>
        <dbReference type="EMBL" id="KGL66908.1"/>
    </source>
</evidence>
<dbReference type="InterPro" id="IPR000582">
    <property type="entry name" value="Acyl-CoA-binding_protein"/>
</dbReference>
<dbReference type="CDD" id="cd08071">
    <property type="entry name" value="MPN_DUF2466"/>
    <property type="match status" value="1"/>
</dbReference>
<dbReference type="AlphaFoldDB" id="A0A099YDD3"/>
<proteinExistence type="inferred from homology"/>
<evidence type="ECO:0000313" key="11">
    <source>
        <dbReference type="Proteomes" id="UP000030001"/>
    </source>
</evidence>
<comment type="similarity">
    <text evidence="1">Belongs to the UPF0758 family.</text>
</comment>
<dbReference type="Pfam" id="PF04002">
    <property type="entry name" value="RadC"/>
    <property type="match status" value="1"/>
</dbReference>
<dbReference type="Proteomes" id="UP000365705">
    <property type="component" value="Unassembled WGS sequence"/>
</dbReference>
<feature type="domain" description="MPN" evidence="7">
    <location>
        <begin position="80"/>
        <end position="202"/>
    </location>
</feature>
<feature type="domain" description="ACB" evidence="8">
    <location>
        <begin position="1"/>
        <end position="23"/>
    </location>
</feature>
<dbReference type="InterPro" id="IPR025657">
    <property type="entry name" value="RadC_JAB"/>
</dbReference>
<dbReference type="PROSITE" id="PS51228">
    <property type="entry name" value="ACB_2"/>
    <property type="match status" value="1"/>
</dbReference>